<dbReference type="PANTHER" id="PTHR15228">
    <property type="entry name" value="SPERMATHECAL PHYSIOLOGY VARIANT"/>
    <property type="match status" value="1"/>
</dbReference>
<evidence type="ECO:0000313" key="4">
    <source>
        <dbReference type="Proteomes" id="UP000093000"/>
    </source>
</evidence>
<dbReference type="SUPFAM" id="SSF48350">
    <property type="entry name" value="GTPase activation domain, GAP"/>
    <property type="match status" value="1"/>
</dbReference>
<keyword evidence="4" id="KW-1185">Reference proteome</keyword>
<reference evidence="3 4" key="1">
    <citation type="submission" date="2016-03" db="EMBL/GenBank/DDBJ databases">
        <title>Choanephora cucurbitarum.</title>
        <authorList>
            <person name="Min B."/>
            <person name="Park H."/>
            <person name="Park J.-H."/>
            <person name="Shin H.-D."/>
            <person name="Choi I.-G."/>
        </authorList>
    </citation>
    <scope>NUCLEOTIDE SEQUENCE [LARGE SCALE GENOMIC DNA]</scope>
    <source>
        <strain evidence="3 4">KUS-F28377</strain>
    </source>
</reference>
<gene>
    <name evidence="3" type="primary">ARHGAP24</name>
    <name evidence="3" type="ORF">A0J61_04145</name>
</gene>
<accession>A0A1C7NGC3</accession>
<dbReference type="SMART" id="SM00324">
    <property type="entry name" value="RhoGAP"/>
    <property type="match status" value="1"/>
</dbReference>
<dbReference type="PANTHER" id="PTHR15228:SF25">
    <property type="entry name" value="F-BAR DOMAIN-CONTAINING PROTEIN"/>
    <property type="match status" value="1"/>
</dbReference>
<evidence type="ECO:0000256" key="1">
    <source>
        <dbReference type="ARBA" id="ARBA00022468"/>
    </source>
</evidence>
<dbReference type="InParanoid" id="A0A1C7NGC3"/>
<dbReference type="Pfam" id="PF00620">
    <property type="entry name" value="RhoGAP"/>
    <property type="match status" value="1"/>
</dbReference>
<comment type="caution">
    <text evidence="3">The sequence shown here is derived from an EMBL/GenBank/DDBJ whole genome shotgun (WGS) entry which is preliminary data.</text>
</comment>
<dbReference type="PROSITE" id="PS50238">
    <property type="entry name" value="RHOGAP"/>
    <property type="match status" value="1"/>
</dbReference>
<dbReference type="CDD" id="cd00159">
    <property type="entry name" value="RhoGAP"/>
    <property type="match status" value="1"/>
</dbReference>
<dbReference type="InterPro" id="IPR008936">
    <property type="entry name" value="Rho_GTPase_activation_prot"/>
</dbReference>
<dbReference type="EMBL" id="LUGH01000196">
    <property type="protein sequence ID" value="OBZ87799.1"/>
    <property type="molecule type" value="Genomic_DNA"/>
</dbReference>
<evidence type="ECO:0000313" key="3">
    <source>
        <dbReference type="EMBL" id="OBZ87799.1"/>
    </source>
</evidence>
<dbReference type="STRING" id="101091.A0A1C7NGC3"/>
<name>A0A1C7NGC3_9FUNG</name>
<dbReference type="Proteomes" id="UP000093000">
    <property type="component" value="Unassembled WGS sequence"/>
</dbReference>
<evidence type="ECO:0000259" key="2">
    <source>
        <dbReference type="PROSITE" id="PS50238"/>
    </source>
</evidence>
<dbReference type="InterPro" id="IPR051025">
    <property type="entry name" value="RhoGAP"/>
</dbReference>
<keyword evidence="1" id="KW-0343">GTPase activation</keyword>
<dbReference type="Gene3D" id="1.10.555.10">
    <property type="entry name" value="Rho GTPase activation protein"/>
    <property type="match status" value="1"/>
</dbReference>
<proteinExistence type="predicted"/>
<sequence length="416" mass="47440">MICNDITEKKRQRNLFTFLQSGKHHFLNSMGYNNRKDDKATLGPLITRGIFGAPLKSASLCGSTSLEYGLTVPDPVYRCFEEILKRGLHTEGIFRLSGAAPEVEHLLIDFDAPPTYGKYLDLRQYDIHAITGVVKKFLRQLPDPAIPIASHEKFLQFYDESFSDESTIHTLASMIQQLPREHFHLIYYIIILSSNIQAHASINMMNPEALAVVLAPVCTGLEQNLKEIPSWKKHSRLKLMNDMGLFIETNAKWTKIWTLLIEYSDILLSIWKQAIIRDNVITPPGRNTVPCHPPVYLKEMSHPNRNNSIVPFTSQSELILDVAPPQHIPKRPNSCTNKHEELYKVVVLRTKHPKSLRQNSKRYYLQEENDSSHHLDSIAVEQKRHSMIVHSSLSSSYLSQSSISLSSLTTNESKFV</sequence>
<dbReference type="InterPro" id="IPR000198">
    <property type="entry name" value="RhoGAP_dom"/>
</dbReference>
<protein>
    <submittedName>
        <fullName evidence="3">Rho GTPase-activating protein 24</fullName>
    </submittedName>
</protein>
<feature type="domain" description="Rho-GAP" evidence="2">
    <location>
        <begin position="64"/>
        <end position="268"/>
    </location>
</feature>
<organism evidence="3 4">
    <name type="scientific">Choanephora cucurbitarum</name>
    <dbReference type="NCBI Taxonomy" id="101091"/>
    <lineage>
        <taxon>Eukaryota</taxon>
        <taxon>Fungi</taxon>
        <taxon>Fungi incertae sedis</taxon>
        <taxon>Mucoromycota</taxon>
        <taxon>Mucoromycotina</taxon>
        <taxon>Mucoromycetes</taxon>
        <taxon>Mucorales</taxon>
        <taxon>Mucorineae</taxon>
        <taxon>Choanephoraceae</taxon>
        <taxon>Choanephoroideae</taxon>
        <taxon>Choanephora</taxon>
    </lineage>
</organism>
<dbReference type="AlphaFoldDB" id="A0A1C7NGC3"/>
<dbReference type="GO" id="GO:0007165">
    <property type="term" value="P:signal transduction"/>
    <property type="evidence" value="ECO:0007669"/>
    <property type="project" value="InterPro"/>
</dbReference>
<dbReference type="OrthoDB" id="79452at2759"/>
<dbReference type="GO" id="GO:0005096">
    <property type="term" value="F:GTPase activator activity"/>
    <property type="evidence" value="ECO:0007669"/>
    <property type="project" value="UniProtKB-KW"/>
</dbReference>